<comment type="caution">
    <text evidence="1">The sequence shown here is derived from an EMBL/GenBank/DDBJ whole genome shotgun (WGS) entry which is preliminary data.</text>
</comment>
<sequence length="246" mass="27241">MDIVRDRHNLFQFKIGRNARSGVHHAYALICDGITHDNSLNFNPIFALGPGRNIKTDMTVDGFGLKATTSVTNSMENLVAAENLIQLNTVPARNVFYLQLRIHYPFPKGSKITWAEAFEALRYKAAAPMSFVPAIAAAEVLEQNGEYIKRKTTMKTGVQMLEDIHLYAPSLVTFKADNGQLVTNLISENAQGELLMTFTFHIPFPDTKSGSEAAEAKLKEMKELAKGAVLQSMKTTLAMSQEGKFN</sequence>
<gene>
    <name evidence="1" type="ORF">RHS01_10671</name>
</gene>
<dbReference type="InterPro" id="IPR023393">
    <property type="entry name" value="START-like_dom_sf"/>
</dbReference>
<evidence type="ECO:0000313" key="1">
    <source>
        <dbReference type="EMBL" id="KAF8748604.1"/>
    </source>
</evidence>
<name>A0A8H7I305_9AGAM</name>
<evidence type="ECO:0000313" key="2">
    <source>
        <dbReference type="Proteomes" id="UP000614334"/>
    </source>
</evidence>
<dbReference type="AlphaFoldDB" id="A0A8H7I305"/>
<dbReference type="SUPFAM" id="SSF55961">
    <property type="entry name" value="Bet v1-like"/>
    <property type="match status" value="1"/>
</dbReference>
<proteinExistence type="predicted"/>
<organism evidence="1 2">
    <name type="scientific">Rhizoctonia solani</name>
    <dbReference type="NCBI Taxonomy" id="456999"/>
    <lineage>
        <taxon>Eukaryota</taxon>
        <taxon>Fungi</taxon>
        <taxon>Dikarya</taxon>
        <taxon>Basidiomycota</taxon>
        <taxon>Agaricomycotina</taxon>
        <taxon>Agaricomycetes</taxon>
        <taxon>Cantharellales</taxon>
        <taxon>Ceratobasidiaceae</taxon>
        <taxon>Rhizoctonia</taxon>
    </lineage>
</organism>
<dbReference type="Proteomes" id="UP000614334">
    <property type="component" value="Unassembled WGS sequence"/>
</dbReference>
<dbReference type="EMBL" id="JACYCF010000036">
    <property type="protein sequence ID" value="KAF8748604.1"/>
    <property type="molecule type" value="Genomic_DNA"/>
</dbReference>
<protein>
    <submittedName>
        <fullName evidence="1">Uncharacterized protein</fullName>
    </submittedName>
</protein>
<dbReference type="InterPro" id="IPR015075">
    <property type="entry name" value="AtaL"/>
</dbReference>
<reference evidence="1" key="1">
    <citation type="submission" date="2020-09" db="EMBL/GenBank/DDBJ databases">
        <title>Comparative genome analyses of four rice-infecting Rhizoctonia solani isolates reveal extensive enrichment of homogalacturonan modification genes.</title>
        <authorList>
            <person name="Lee D.-Y."/>
            <person name="Jeon J."/>
            <person name="Kim K.-T."/>
            <person name="Cheong K."/>
            <person name="Song H."/>
            <person name="Choi G."/>
            <person name="Ko J."/>
            <person name="Opiyo S.O."/>
            <person name="Zuo S."/>
            <person name="Madhav S."/>
            <person name="Lee Y.-H."/>
            <person name="Wang G.-L."/>
        </authorList>
    </citation>
    <scope>NUCLEOTIDE SEQUENCE</scope>
    <source>
        <strain evidence="1">AG1-IA B2</strain>
    </source>
</reference>
<accession>A0A8H7I305</accession>
<dbReference type="Gene3D" id="3.30.530.20">
    <property type="match status" value="1"/>
</dbReference>
<dbReference type="Pfam" id="PF08982">
    <property type="entry name" value="AtaL"/>
    <property type="match status" value="1"/>
</dbReference>